<dbReference type="RefSeq" id="WP_149815282.1">
    <property type="nucleotide sequence ID" value="NZ_VUOA01000005.1"/>
</dbReference>
<dbReference type="OrthoDB" id="5936191at2"/>
<evidence type="ECO:0000313" key="3">
    <source>
        <dbReference type="Proteomes" id="UP000323142"/>
    </source>
</evidence>
<feature type="chain" id="PRO_5022725857" evidence="1">
    <location>
        <begin position="23"/>
        <end position="226"/>
    </location>
</feature>
<dbReference type="EMBL" id="VUOA01000005">
    <property type="protein sequence ID" value="KAA2243970.1"/>
    <property type="molecule type" value="Genomic_DNA"/>
</dbReference>
<dbReference type="SUPFAM" id="SSF52096">
    <property type="entry name" value="ClpP/crotonase"/>
    <property type="match status" value="1"/>
</dbReference>
<reference evidence="2 3" key="2">
    <citation type="submission" date="2019-09" db="EMBL/GenBank/DDBJ databases">
        <authorList>
            <person name="Jin C."/>
        </authorList>
    </citation>
    <scope>NUCLEOTIDE SEQUENCE [LARGE SCALE GENOMIC DNA]</scope>
    <source>
        <strain evidence="2 3">BN140002</strain>
    </source>
</reference>
<accession>A0A5B2VZU3</accession>
<keyword evidence="3" id="KW-1185">Reference proteome</keyword>
<feature type="signal peptide" evidence="1">
    <location>
        <begin position="1"/>
        <end position="22"/>
    </location>
</feature>
<evidence type="ECO:0000256" key="1">
    <source>
        <dbReference type="SAM" id="SignalP"/>
    </source>
</evidence>
<organism evidence="2 3">
    <name type="scientific">Salinarimonas soli</name>
    <dbReference type="NCBI Taxonomy" id="1638099"/>
    <lineage>
        <taxon>Bacteria</taxon>
        <taxon>Pseudomonadati</taxon>
        <taxon>Pseudomonadota</taxon>
        <taxon>Alphaproteobacteria</taxon>
        <taxon>Hyphomicrobiales</taxon>
        <taxon>Salinarimonadaceae</taxon>
        <taxon>Salinarimonas</taxon>
    </lineage>
</organism>
<keyword evidence="1" id="KW-0732">Signal</keyword>
<gene>
    <name evidence="2" type="ORF">F0L46_01600</name>
</gene>
<protein>
    <submittedName>
        <fullName evidence="2">Uncharacterized protein</fullName>
    </submittedName>
</protein>
<sequence length="226" mass="23379">MRIVLAALLSTLALGISPGARAMSYRAVPIDNGTCGAACPAAIMATGTIEVDEHQRFARFVGGVDRSRLSNVLVVSSPGGNVAGSLRLGFLVRRLGMRTLVGRIGPGAIGPGSCASACVYLFMAGAERRIVPGSRLAVHAARSVGVAQRDIVGGGMIDPQVRPGAFEDAMREYAGAMGVSPALIDLASSIPHESAHILSDAELSRYRLTTAPPARGGRPRRAVPAR</sequence>
<reference evidence="2 3" key="1">
    <citation type="submission" date="2019-09" db="EMBL/GenBank/DDBJ databases">
        <title>Salinarimonas rosea gen. nov., sp. nov., a new member of the a-2 subgroup of the Proteobacteria.</title>
        <authorList>
            <person name="Liu J."/>
        </authorList>
    </citation>
    <scope>NUCLEOTIDE SEQUENCE [LARGE SCALE GENOMIC DNA]</scope>
    <source>
        <strain evidence="2 3">BN140002</strain>
    </source>
</reference>
<evidence type="ECO:0000313" key="2">
    <source>
        <dbReference type="EMBL" id="KAA2243970.1"/>
    </source>
</evidence>
<dbReference type="Gene3D" id="3.90.226.10">
    <property type="entry name" value="2-enoyl-CoA Hydratase, Chain A, domain 1"/>
    <property type="match status" value="1"/>
</dbReference>
<dbReference type="AlphaFoldDB" id="A0A5B2VZU3"/>
<dbReference type="InterPro" id="IPR029045">
    <property type="entry name" value="ClpP/crotonase-like_dom_sf"/>
</dbReference>
<comment type="caution">
    <text evidence="2">The sequence shown here is derived from an EMBL/GenBank/DDBJ whole genome shotgun (WGS) entry which is preliminary data.</text>
</comment>
<dbReference type="Proteomes" id="UP000323142">
    <property type="component" value="Unassembled WGS sequence"/>
</dbReference>
<proteinExistence type="predicted"/>
<name>A0A5B2VZU3_9HYPH</name>